<gene>
    <name evidence="3" type="ordered locus">IALB_0514</name>
</gene>
<dbReference type="KEGG" id="ial:IALB_0514"/>
<keyword evidence="4" id="KW-1185">Reference proteome</keyword>
<dbReference type="RefSeq" id="WP_014559384.1">
    <property type="nucleotide sequence ID" value="NC_017464.1"/>
</dbReference>
<dbReference type="Proteomes" id="UP000007394">
    <property type="component" value="Chromosome"/>
</dbReference>
<evidence type="ECO:0000259" key="2">
    <source>
        <dbReference type="Pfam" id="PF11412"/>
    </source>
</evidence>
<feature type="domain" description="Thiol:disulfide interchange protein DsbD N-terminal" evidence="2">
    <location>
        <begin position="39"/>
        <end position="148"/>
    </location>
</feature>
<accession>I0AGW9</accession>
<feature type="signal peptide" evidence="1">
    <location>
        <begin position="1"/>
        <end position="23"/>
    </location>
</feature>
<dbReference type="OrthoDB" id="9811036at2"/>
<dbReference type="Pfam" id="PF11412">
    <property type="entry name" value="DsbD_N"/>
    <property type="match status" value="1"/>
</dbReference>
<name>I0AGW9_IGNAJ</name>
<dbReference type="eggNOG" id="COG4233">
    <property type="taxonomic scope" value="Bacteria"/>
</dbReference>
<dbReference type="STRING" id="945713.IALB_0514"/>
<organism evidence="3 4">
    <name type="scientific">Ignavibacterium album (strain DSM 19864 / JCM 16511 / NBRC 101810 / Mat9-16)</name>
    <dbReference type="NCBI Taxonomy" id="945713"/>
    <lineage>
        <taxon>Bacteria</taxon>
        <taxon>Pseudomonadati</taxon>
        <taxon>Ignavibacteriota</taxon>
        <taxon>Ignavibacteria</taxon>
        <taxon>Ignavibacteriales</taxon>
        <taxon>Ignavibacteriaceae</taxon>
        <taxon>Ignavibacterium</taxon>
    </lineage>
</organism>
<evidence type="ECO:0000313" key="3">
    <source>
        <dbReference type="EMBL" id="AFH48226.1"/>
    </source>
</evidence>
<keyword evidence="1" id="KW-0732">Signal</keyword>
<evidence type="ECO:0000313" key="4">
    <source>
        <dbReference type="Proteomes" id="UP000007394"/>
    </source>
</evidence>
<reference evidence="3 4" key="1">
    <citation type="journal article" date="2012" name="Front. Microbiol.">
        <title>Complete genome of Ignavibacterium album, a metabolically versatile, flagellated, facultative anaerobe from the phylum Chlorobi.</title>
        <authorList>
            <person name="Liu Z."/>
            <person name="Frigaard N.-U."/>
            <person name="Vogl K."/>
            <person name="Iino T."/>
            <person name="Ohkuma M."/>
            <person name="Overmann J."/>
            <person name="Bryant D.A."/>
        </authorList>
    </citation>
    <scope>NUCLEOTIDE SEQUENCE [LARGE SCALE GENOMIC DNA]</scope>
    <source>
        <strain evidence="4">DSM 19864 / JCM 16511 / NBRC 101810 / Mat9-16</strain>
    </source>
</reference>
<dbReference type="InterPro" id="IPR028250">
    <property type="entry name" value="DsbDN"/>
</dbReference>
<sequence length="275" mass="31768">MKLFRIFLLVICTVYLQAQSNSAVEASADIVFYSFDSVNDTLINAGILVSLEKDWHIYWRNSGDSGIPTSFEIELPENFSLTELKWPVPKIFEFEGYASYGYENKVLFPFQIILPTERILNSFPIKVKLKSLICKDVCKPFNTEVSKVFDLNSNYQSSTEIKELFENTLNHIPEKNFFIDIDAKEIADKVLMNITSQRLNLKKIKTLHFIPYENGIFRNSLTQNFKWNNESIQLEIEYDQFKTKTPELIGGILLLEISSEEGVKKVGYEISVKLN</sequence>
<proteinExistence type="predicted"/>
<evidence type="ECO:0000256" key="1">
    <source>
        <dbReference type="SAM" id="SignalP"/>
    </source>
</evidence>
<dbReference type="HOGENOM" id="CLU_1011110_0_0_10"/>
<dbReference type="AlphaFoldDB" id="I0AGW9"/>
<dbReference type="EMBL" id="CP003418">
    <property type="protein sequence ID" value="AFH48226.1"/>
    <property type="molecule type" value="Genomic_DNA"/>
</dbReference>
<protein>
    <submittedName>
        <fullName evidence="3">Putative cytochrome c biogenesis protein</fullName>
    </submittedName>
</protein>
<feature type="chain" id="PRO_5003624744" evidence="1">
    <location>
        <begin position="24"/>
        <end position="275"/>
    </location>
</feature>